<dbReference type="InterPro" id="IPR043504">
    <property type="entry name" value="Peptidase_S1_PA_chymotrypsin"/>
</dbReference>
<keyword evidence="1" id="KW-0843">Virulence</keyword>
<dbReference type="InterPro" id="IPR009003">
    <property type="entry name" value="Peptidase_S1_PA"/>
</dbReference>
<evidence type="ECO:0000313" key="3">
    <source>
        <dbReference type="Proteomes" id="UP000481153"/>
    </source>
</evidence>
<dbReference type="AlphaFoldDB" id="A0A6G0X7C7"/>
<evidence type="ECO:0000256" key="1">
    <source>
        <dbReference type="ARBA" id="ARBA00023026"/>
    </source>
</evidence>
<sequence length="111" mass="12023">MAGNPQELVPRWDLVLATFRVGIDDFQKPHKGELGFVPAPTIVLGHDKEHIMYSCKTFPGDSGAPLILNDGYLVGIHLDVIHALPGALKRKNIKANECIAEMDGSTGQMSS</sequence>
<evidence type="ECO:0008006" key="4">
    <source>
        <dbReference type="Google" id="ProtNLM"/>
    </source>
</evidence>
<name>A0A6G0X7C7_9STRA</name>
<dbReference type="EMBL" id="VJMJ01000093">
    <property type="protein sequence ID" value="KAF0735794.1"/>
    <property type="molecule type" value="Genomic_DNA"/>
</dbReference>
<organism evidence="2 3">
    <name type="scientific">Aphanomyces euteiches</name>
    <dbReference type="NCBI Taxonomy" id="100861"/>
    <lineage>
        <taxon>Eukaryota</taxon>
        <taxon>Sar</taxon>
        <taxon>Stramenopiles</taxon>
        <taxon>Oomycota</taxon>
        <taxon>Saprolegniomycetes</taxon>
        <taxon>Saprolegniales</taxon>
        <taxon>Verrucalvaceae</taxon>
        <taxon>Aphanomyces</taxon>
    </lineage>
</organism>
<accession>A0A6G0X7C7</accession>
<dbReference type="Gene3D" id="2.40.10.10">
    <property type="entry name" value="Trypsin-like serine proteases"/>
    <property type="match status" value="1"/>
</dbReference>
<proteinExistence type="predicted"/>
<gene>
    <name evidence="2" type="ORF">Ae201684_007799</name>
</gene>
<dbReference type="SUPFAM" id="SSF50494">
    <property type="entry name" value="Trypsin-like serine proteases"/>
    <property type="match status" value="1"/>
</dbReference>
<dbReference type="VEuPathDB" id="FungiDB:AeMF1_008135"/>
<reference evidence="2 3" key="1">
    <citation type="submission" date="2019-07" db="EMBL/GenBank/DDBJ databases">
        <title>Genomics analysis of Aphanomyces spp. identifies a new class of oomycete effector associated with host adaptation.</title>
        <authorList>
            <person name="Gaulin E."/>
        </authorList>
    </citation>
    <scope>NUCLEOTIDE SEQUENCE [LARGE SCALE GENOMIC DNA]</scope>
    <source>
        <strain evidence="2 3">ATCC 201684</strain>
    </source>
</reference>
<evidence type="ECO:0000313" key="2">
    <source>
        <dbReference type="EMBL" id="KAF0735794.1"/>
    </source>
</evidence>
<protein>
    <recommendedName>
        <fullName evidence="4">Serine protease</fullName>
    </recommendedName>
</protein>
<dbReference type="Proteomes" id="UP000481153">
    <property type="component" value="Unassembled WGS sequence"/>
</dbReference>
<keyword evidence="3" id="KW-1185">Reference proteome</keyword>
<comment type="caution">
    <text evidence="2">The sequence shown here is derived from an EMBL/GenBank/DDBJ whole genome shotgun (WGS) entry which is preliminary data.</text>
</comment>